<evidence type="ECO:0000313" key="1">
    <source>
        <dbReference type="EMBL" id="KAL2795236.1"/>
    </source>
</evidence>
<evidence type="ECO:0000313" key="2">
    <source>
        <dbReference type="Proteomes" id="UP001610563"/>
    </source>
</evidence>
<reference evidence="1 2" key="1">
    <citation type="submission" date="2024-07" db="EMBL/GenBank/DDBJ databases">
        <title>Section-level genome sequencing and comparative genomics of Aspergillus sections Usti and Cavernicolus.</title>
        <authorList>
            <consortium name="Lawrence Berkeley National Laboratory"/>
            <person name="Nybo J.L."/>
            <person name="Vesth T.C."/>
            <person name="Theobald S."/>
            <person name="Frisvad J.C."/>
            <person name="Larsen T.O."/>
            <person name="Kjaerboelling I."/>
            <person name="Rothschild-Mancinelli K."/>
            <person name="Lyhne E.K."/>
            <person name="Kogle M.E."/>
            <person name="Barry K."/>
            <person name="Clum A."/>
            <person name="Na H."/>
            <person name="Ledsgaard L."/>
            <person name="Lin J."/>
            <person name="Lipzen A."/>
            <person name="Kuo A."/>
            <person name="Riley R."/>
            <person name="Mondo S."/>
            <person name="Labutti K."/>
            <person name="Haridas S."/>
            <person name="Pangalinan J."/>
            <person name="Salamov A.A."/>
            <person name="Simmons B.A."/>
            <person name="Magnuson J.K."/>
            <person name="Chen J."/>
            <person name="Drula E."/>
            <person name="Henrissat B."/>
            <person name="Wiebenga A."/>
            <person name="Lubbers R.J."/>
            <person name="Gomes A.C."/>
            <person name="Makela M.R."/>
            <person name="Stajich J."/>
            <person name="Grigoriev I.V."/>
            <person name="Mortensen U.H."/>
            <person name="De Vries R.P."/>
            <person name="Baker S.E."/>
            <person name="Andersen M.R."/>
        </authorList>
    </citation>
    <scope>NUCLEOTIDE SEQUENCE [LARGE SCALE GENOMIC DNA]</scope>
    <source>
        <strain evidence="1 2">CBS 209.92</strain>
    </source>
</reference>
<accession>A0ABR4G8B6</accession>
<organism evidence="1 2">
    <name type="scientific">Aspergillus keveii</name>
    <dbReference type="NCBI Taxonomy" id="714993"/>
    <lineage>
        <taxon>Eukaryota</taxon>
        <taxon>Fungi</taxon>
        <taxon>Dikarya</taxon>
        <taxon>Ascomycota</taxon>
        <taxon>Pezizomycotina</taxon>
        <taxon>Eurotiomycetes</taxon>
        <taxon>Eurotiomycetidae</taxon>
        <taxon>Eurotiales</taxon>
        <taxon>Aspergillaceae</taxon>
        <taxon>Aspergillus</taxon>
        <taxon>Aspergillus subgen. Nidulantes</taxon>
    </lineage>
</organism>
<gene>
    <name evidence="1" type="ORF">BJX66DRAFT_302105</name>
</gene>
<protein>
    <submittedName>
        <fullName evidence="1">Uncharacterized protein</fullName>
    </submittedName>
</protein>
<proteinExistence type="predicted"/>
<sequence length="137" mass="15543">MVRSFMIRGSHGPMQTLLDWRTYGLKVYYNTTAPGHVGWMGDDELLYKDVHFTMGAFRGFVHGLVGSARELLQEILYISPTTPTTSRRSTGRSASATTTIPQFPPIPWPALYDDATQGKQGWCFLQDTRTRWPVEGW</sequence>
<name>A0ABR4G8B6_9EURO</name>
<keyword evidence="2" id="KW-1185">Reference proteome</keyword>
<dbReference type="EMBL" id="JBFTWV010000036">
    <property type="protein sequence ID" value="KAL2795236.1"/>
    <property type="molecule type" value="Genomic_DNA"/>
</dbReference>
<comment type="caution">
    <text evidence="1">The sequence shown here is derived from an EMBL/GenBank/DDBJ whole genome shotgun (WGS) entry which is preliminary data.</text>
</comment>
<dbReference type="Proteomes" id="UP001610563">
    <property type="component" value="Unassembled WGS sequence"/>
</dbReference>